<protein>
    <recommendedName>
        <fullName evidence="5">BTB domain-containing protein</fullName>
    </recommendedName>
</protein>
<name>A0A1E3NJG5_9ASCO</name>
<organism evidence="3 4">
    <name type="scientific">Pichia membranifaciens NRRL Y-2026</name>
    <dbReference type="NCBI Taxonomy" id="763406"/>
    <lineage>
        <taxon>Eukaryota</taxon>
        <taxon>Fungi</taxon>
        <taxon>Dikarya</taxon>
        <taxon>Ascomycota</taxon>
        <taxon>Saccharomycotina</taxon>
        <taxon>Pichiomycetes</taxon>
        <taxon>Pichiales</taxon>
        <taxon>Pichiaceae</taxon>
        <taxon>Pichia</taxon>
    </lineage>
</organism>
<evidence type="ECO:0000256" key="2">
    <source>
        <dbReference type="SAM" id="MobiDB-lite"/>
    </source>
</evidence>
<feature type="region of interest" description="Disordered" evidence="2">
    <location>
        <begin position="1249"/>
        <end position="1275"/>
    </location>
</feature>
<dbReference type="SUPFAM" id="SSF50985">
    <property type="entry name" value="RCC1/BLIP-II"/>
    <property type="match status" value="1"/>
</dbReference>
<dbReference type="InterPro" id="IPR011333">
    <property type="entry name" value="SKP1/BTB/POZ_sf"/>
</dbReference>
<feature type="compositionally biased region" description="Basic and acidic residues" evidence="2">
    <location>
        <begin position="1480"/>
        <end position="1499"/>
    </location>
</feature>
<proteinExistence type="predicted"/>
<dbReference type="Gene3D" id="3.30.710.10">
    <property type="entry name" value="Potassium Channel Kv1.1, Chain A"/>
    <property type="match status" value="1"/>
</dbReference>
<dbReference type="SUPFAM" id="SSF54695">
    <property type="entry name" value="POZ domain"/>
    <property type="match status" value="1"/>
</dbReference>
<accession>A0A1E3NJG5</accession>
<feature type="compositionally biased region" description="Gly residues" evidence="2">
    <location>
        <begin position="1516"/>
        <end position="1532"/>
    </location>
</feature>
<reference evidence="3 4" key="1">
    <citation type="journal article" date="2016" name="Proc. Natl. Acad. Sci. U.S.A.">
        <title>Comparative genomics of biotechnologically important yeasts.</title>
        <authorList>
            <person name="Riley R."/>
            <person name="Haridas S."/>
            <person name="Wolfe K.H."/>
            <person name="Lopes M.R."/>
            <person name="Hittinger C.T."/>
            <person name="Goeker M."/>
            <person name="Salamov A.A."/>
            <person name="Wisecaver J.H."/>
            <person name="Long T.M."/>
            <person name="Calvey C.H."/>
            <person name="Aerts A.L."/>
            <person name="Barry K.W."/>
            <person name="Choi C."/>
            <person name="Clum A."/>
            <person name="Coughlan A.Y."/>
            <person name="Deshpande S."/>
            <person name="Douglass A.P."/>
            <person name="Hanson S.J."/>
            <person name="Klenk H.-P."/>
            <person name="LaButti K.M."/>
            <person name="Lapidus A."/>
            <person name="Lindquist E.A."/>
            <person name="Lipzen A.M."/>
            <person name="Meier-Kolthoff J.P."/>
            <person name="Ohm R.A."/>
            <person name="Otillar R.P."/>
            <person name="Pangilinan J.L."/>
            <person name="Peng Y."/>
            <person name="Rokas A."/>
            <person name="Rosa C.A."/>
            <person name="Scheuner C."/>
            <person name="Sibirny A.A."/>
            <person name="Slot J.C."/>
            <person name="Stielow J.B."/>
            <person name="Sun H."/>
            <person name="Kurtzman C.P."/>
            <person name="Blackwell M."/>
            <person name="Grigoriev I.V."/>
            <person name="Jeffries T.W."/>
        </authorList>
    </citation>
    <scope>NUCLEOTIDE SEQUENCE [LARGE SCALE GENOMIC DNA]</scope>
    <source>
        <strain evidence="3 4">NRRL Y-2026</strain>
    </source>
</reference>
<evidence type="ECO:0000313" key="3">
    <source>
        <dbReference type="EMBL" id="ODQ46250.1"/>
    </source>
</evidence>
<keyword evidence="4" id="KW-1185">Reference proteome</keyword>
<evidence type="ECO:0000256" key="1">
    <source>
        <dbReference type="ARBA" id="ARBA00022737"/>
    </source>
</evidence>
<feature type="compositionally biased region" description="Polar residues" evidence="2">
    <location>
        <begin position="1204"/>
        <end position="1221"/>
    </location>
</feature>
<dbReference type="EMBL" id="KV454003">
    <property type="protein sequence ID" value="ODQ46250.1"/>
    <property type="molecule type" value="Genomic_DNA"/>
</dbReference>
<feature type="compositionally biased region" description="Low complexity" evidence="2">
    <location>
        <begin position="1500"/>
        <end position="1511"/>
    </location>
</feature>
<dbReference type="RefSeq" id="XP_019017363.1">
    <property type="nucleotide sequence ID" value="XM_019161112.1"/>
</dbReference>
<feature type="compositionally biased region" description="Low complexity" evidence="2">
    <location>
        <begin position="1256"/>
        <end position="1267"/>
    </location>
</feature>
<dbReference type="PANTHER" id="PTHR22872:SF2">
    <property type="entry name" value="INHIBITOR OF BRUTON TYROSINE KINASE"/>
    <property type="match status" value="1"/>
</dbReference>
<feature type="region of interest" description="Disordered" evidence="2">
    <location>
        <begin position="1480"/>
        <end position="1550"/>
    </location>
</feature>
<feature type="compositionally biased region" description="Basic and acidic residues" evidence="2">
    <location>
        <begin position="1308"/>
        <end position="1337"/>
    </location>
</feature>
<keyword evidence="1" id="KW-0677">Repeat</keyword>
<evidence type="ECO:0000313" key="4">
    <source>
        <dbReference type="Proteomes" id="UP000094455"/>
    </source>
</evidence>
<dbReference type="STRING" id="763406.A0A1E3NJG5"/>
<sequence>MGDELTFSLDDLQKRDILGRSLLHFLAISNDVPSLVKVLKLITKTNNHHCLLAEDVENHWNVLHFAIDSFNFAFVKTILNFSTPVLGKLLKHKDKNNLTPLDLLQTFKTTFDASSSLVYSIDPEGNYKSRPRMDPSSAASHSSLSSSLILSLPSGEFSEISLTDNLFPPPSPNPLLPSIVSKFMSSSTHSALITTAGYLYISNPQPTLFNSSFCRIKFFDNLYENGEKVTDVALTSGHTVVLTSLNRVFAFGNNVKRLNLYPASSSSSNYHYSQDLHSLIPISISVKNRSSSISPPTSGTLPSGNNFSALGALGSFANLDSSAADAAFSFRGVAASNNHTVVYSKLSLHIHGLNLGQFGPLTNSIQTSNKPAEKNQGFLSTALSAVASSAHSPWKYEDDPIHQVVALDLATLVITQSSLIHVYVAGLHVKISLPFNKDLKDSWNKFKPRVLSMPRKIVKMLAPLSPDHFSGEKAVNNSAGNLHSTYSVLTLLNSGEVYVFTFPRYSSSKDSFKESVKFTLIWNPARTEMRATDVSVGALETNNTTGIGAVLCTQSGEAFKRTKTKWVRINDVSKIKNVAVGYGFPIIGSFSTDDNQFKTILLRQEDKMLKHEILPSKIIVDFAKLSPLQGHLGFNESDVPKQSAGCDVDFFSSCEYGDTDTYGDYDHDFSDKQIEDIKLGIKFEKHINPLTYKHRKISHVPFLDSKASVDISMGIHDFIDESMPHVATKFSNFYDYEVAVKNPAGDTQLNLFVHKKFLFNRLGFKHSTYSLERKDLKFDFGESSATIIGDMDVRNVALFLHMLYTDVAYDIWNNSDHASASLKTGWDRLLYSFPTVNLVKAIRATFTDDSTGDITVKLLDGDVTTNRYLLSCRCDYFKQFFTEFWSQSNVLDFSHVSKYTWSLVMKYLRGDSSDEIFYNTIKELATCCSENISQRCTNKKKSNRLLPKEEVKETGLQSSDDFVNIVLEVLYFSNELLLPNLRELCELAIKDCMNFDNYDIFLQHAFISGSKQLFANCGWFIFSNLTLCYKDQRLNANVIGEDCACALEAKIHELVEIYIPDRKKLKPKSPSRSKQSLRRKKLSIVNENEYHNTASFIRNTEQFNEYYLHPYLWDEHGISEDQIILRTPMNRRKSQTPIFKNLRSSSTFLSSPVDAADFKQEGSLPHIATGLASRSSSNESAISDDFNDSSEGFIVVQKTRRKSSSIPTLTNSGRSYSSSLTRPPFDVNTMRRESSGNILTSKSVNEPWKILKPGTSSADKSGSAGSDMGINSVGSSTTTLDEILTKSKSNTKLDTRPKSKITAPLRISQKERKLREREESEKAAKVDGNKGEKDPKSGKAPWASSSVWGMNAPRVVASSDDPVAVELPSGIVHAELNTATLLASNKMNTVHFPSLEELRSVKVNGKVANDSVFPVIGSNSSTTLLNDPGHYDGFNGGMSASSSMNSSAALNIAKTKSLEEIREEEEFAKWWKEESERVQRALKHPEDTNTRIGGGRRDSNSNNNGNSSRGNRGNRGNRGGRGRGGVKNGGRGGRGKSKVGNRYDDVQVQI</sequence>
<dbReference type="OrthoDB" id="1893551at2759"/>
<gene>
    <name evidence="3" type="ORF">PICMEDRAFT_16165</name>
</gene>
<feature type="region of interest" description="Disordered" evidence="2">
    <location>
        <begin position="1288"/>
        <end position="1345"/>
    </location>
</feature>
<dbReference type="GeneID" id="30177799"/>
<feature type="compositionally biased region" description="Basic and acidic residues" evidence="2">
    <location>
        <begin position="1541"/>
        <end position="1550"/>
    </location>
</feature>
<dbReference type="PANTHER" id="PTHR22872">
    <property type="entry name" value="BTK-BINDING PROTEIN-RELATED"/>
    <property type="match status" value="1"/>
</dbReference>
<dbReference type="Proteomes" id="UP000094455">
    <property type="component" value="Unassembled WGS sequence"/>
</dbReference>
<evidence type="ECO:0008006" key="5">
    <source>
        <dbReference type="Google" id="ProtNLM"/>
    </source>
</evidence>
<feature type="region of interest" description="Disordered" evidence="2">
    <location>
        <begin position="1204"/>
        <end position="1231"/>
    </location>
</feature>
<dbReference type="Gene3D" id="2.130.10.30">
    <property type="entry name" value="Regulator of chromosome condensation 1/beta-lactamase-inhibitor protein II"/>
    <property type="match status" value="1"/>
</dbReference>
<dbReference type="InterPro" id="IPR051625">
    <property type="entry name" value="Signaling_Regulatory_Domain"/>
</dbReference>
<dbReference type="InterPro" id="IPR009091">
    <property type="entry name" value="RCC1/BLIP-II"/>
</dbReference>